<dbReference type="GeneTree" id="ENSGT00940000156095"/>
<evidence type="ECO:0000256" key="1">
    <source>
        <dbReference type="ARBA" id="ARBA00022553"/>
    </source>
</evidence>
<feature type="compositionally biased region" description="Low complexity" evidence="2">
    <location>
        <begin position="283"/>
        <end position="295"/>
    </location>
</feature>
<accession>A0A3P8RHT5</accession>
<evidence type="ECO:0000256" key="2">
    <source>
        <dbReference type="SAM" id="MobiDB-lite"/>
    </source>
</evidence>
<feature type="region of interest" description="Disordered" evidence="2">
    <location>
        <begin position="1"/>
        <end position="98"/>
    </location>
</feature>
<dbReference type="InterPro" id="IPR024771">
    <property type="entry name" value="SUZ"/>
</dbReference>
<feature type="domain" description="SUZ" evidence="4">
    <location>
        <begin position="185"/>
        <end position="255"/>
    </location>
</feature>
<dbReference type="Gene3D" id="3.30.1370.50">
    <property type="entry name" value="R3H-like domain"/>
    <property type="match status" value="1"/>
</dbReference>
<feature type="compositionally biased region" description="Polar residues" evidence="2">
    <location>
        <begin position="345"/>
        <end position="355"/>
    </location>
</feature>
<feature type="region of interest" description="Disordered" evidence="2">
    <location>
        <begin position="339"/>
        <end position="412"/>
    </location>
</feature>
<feature type="compositionally biased region" description="Low complexity" evidence="2">
    <location>
        <begin position="356"/>
        <end position="374"/>
    </location>
</feature>
<feature type="region of interest" description="Disordered" evidence="2">
    <location>
        <begin position="473"/>
        <end position="502"/>
    </location>
</feature>
<feature type="region of interest" description="Disordered" evidence="2">
    <location>
        <begin position="282"/>
        <end position="322"/>
    </location>
</feature>
<feature type="compositionally biased region" description="Basic and acidic residues" evidence="2">
    <location>
        <begin position="59"/>
        <end position="95"/>
    </location>
</feature>
<reference evidence="5" key="3">
    <citation type="submission" date="2025-09" db="UniProtKB">
        <authorList>
            <consortium name="Ensembl"/>
        </authorList>
    </citation>
    <scope>IDENTIFICATION</scope>
</reference>
<dbReference type="Ensembl" id="ENSACLT00000041453.2">
    <property type="protein sequence ID" value="ENSACLP00000040501.2"/>
    <property type="gene ID" value="ENSACLG00000027282.2"/>
</dbReference>
<feature type="compositionally biased region" description="Polar residues" evidence="2">
    <location>
        <begin position="382"/>
        <end position="391"/>
    </location>
</feature>
<dbReference type="Bgee" id="ENSACLG00000027282">
    <property type="expression patterns" value="Expressed in brain and 8 other cell types or tissues"/>
</dbReference>
<dbReference type="FunFam" id="3.30.1370.50:FF:000001">
    <property type="entry name" value="R3H domain-containing protein 2 isoform 1"/>
    <property type="match status" value="1"/>
</dbReference>
<dbReference type="SUPFAM" id="SSF82708">
    <property type="entry name" value="R3H domain"/>
    <property type="match status" value="1"/>
</dbReference>
<dbReference type="OMA" id="QPVQCST"/>
<feature type="region of interest" description="Disordered" evidence="2">
    <location>
        <begin position="812"/>
        <end position="885"/>
    </location>
</feature>
<dbReference type="PROSITE" id="PS51061">
    <property type="entry name" value="R3H"/>
    <property type="match status" value="1"/>
</dbReference>
<dbReference type="AlphaFoldDB" id="A0A3P8RHT5"/>
<feature type="compositionally biased region" description="Low complexity" evidence="2">
    <location>
        <begin position="855"/>
        <end position="866"/>
    </location>
</feature>
<evidence type="ECO:0000259" key="4">
    <source>
        <dbReference type="PROSITE" id="PS51673"/>
    </source>
</evidence>
<keyword evidence="6" id="KW-1185">Reference proteome</keyword>
<feature type="compositionally biased region" description="Low complexity" evidence="2">
    <location>
        <begin position="475"/>
        <end position="494"/>
    </location>
</feature>
<feature type="compositionally biased region" description="Polar residues" evidence="2">
    <location>
        <begin position="777"/>
        <end position="789"/>
    </location>
</feature>
<name>A0A3P8RHT5_ASTCA</name>
<keyword evidence="1" id="KW-0597">Phosphoprotein</keyword>
<feature type="region of interest" description="Disordered" evidence="2">
    <location>
        <begin position="1048"/>
        <end position="1068"/>
    </location>
</feature>
<dbReference type="PROSITE" id="PS51673">
    <property type="entry name" value="SUZ"/>
    <property type="match status" value="1"/>
</dbReference>
<sequence>MRMSDNVDTETMKVSEAAEPASSAKDAKTEVSDQSQNSRDEHGCNNKKDIQDGFLLQPFEKEERAAQVQAEKEENYDKADKPEKTQKKMLSRDSSQDYTDSTGIDLHEFLVNKLKGNPRDRIMLLKLEQDILDFISNNESQKRKFPPMTPYHRMLLHRVAAYFGMDHNVDPSGKSVVINKTTNTRIPDQKFSEHIKDDRADDFQKRYILKRDNSSFDREDSTIRMRLKADKRSKSMEEREEEYQRARERIFAHDGDHFILDRSAQDEDACMSTQQRRQMFRLRAGQSGASRQSSSETEALPRHGEPRPWSSTDSSDSSNRLAPRPAITKASSFSGISPVLVRGDSTASSKSTGRLSKTGSESCSSVGSSSSSLSRPQLPLPVSTSSRSNVPSAPLIHPAADARGAGHPEMTKSLLSQPPPATDAANYYLLPLEASGIPPGSVLVNPHTGKPFIHPDGSAVVYNPASIAPAAGRIQQQGKPPQQPVPATVQQQPTNHLHSQPDSLNAQFSHMTLAQQPANDSGPSAPDGRHYPSVYHHHHPSAVVLQGTPPQQVASYIVAGPSGGHPGVLQGQPIPLPTPAQNHTYPSSALGHAAFPGSALNQPLLQQHTYIQQPVQQMSSCYCSSTHHPHCSSTQQQQHYRPPVSTLPYNCPQSQNLPQQQVHQAVMPNPASSYQTVVGVQPTPNLAFTGNQQSNMGNQMQGMMVQYPPMQSYQQVSVPQQTYQQPVFVSCQPGQGAVAVAGMQPCYSLLPPNQHTTMSSTVSFLPTPMMEQLQFPQTSSPCVSQQHPGQQYAGLLPPAPSSGMVMLQMTAAPCQQPRAPSPCQRKPLSHKHLGPEHQRNRRPAELPPLPDNTQSSLPSSPALTPSPGQPPSVKGLPTGISPIPVMAHHPQLPTAFCHSGQGEAHYSLLGQPLQYKPSIRPPFIHTAHMMAKHQVPLGVWRGSHGRKAGRKSVSSDLSVGEAVSSQILDVTHPPEGISCTDSHHLLAEMYKGGESIRRLSDQQPRLCNSTRGAPGRDLASSRPIFAMLPSRHTTPSAVFRPTGPRAAFKLRTGSGHKGELCDSDRTGS</sequence>
<gene>
    <name evidence="5" type="primary">R3HDM1</name>
</gene>
<feature type="compositionally biased region" description="Basic and acidic residues" evidence="2">
    <location>
        <begin position="1056"/>
        <end position="1068"/>
    </location>
</feature>
<reference evidence="5" key="2">
    <citation type="submission" date="2025-08" db="UniProtKB">
        <authorList>
            <consortium name="Ensembl"/>
        </authorList>
    </citation>
    <scope>IDENTIFICATION</scope>
</reference>
<evidence type="ECO:0008006" key="7">
    <source>
        <dbReference type="Google" id="ProtNLM"/>
    </source>
</evidence>
<dbReference type="InterPro" id="IPR036867">
    <property type="entry name" value="R3H_dom_sf"/>
</dbReference>
<proteinExistence type="predicted"/>
<dbReference type="STRING" id="8154.ENSACLP00000040501"/>
<dbReference type="CDD" id="cd02642">
    <property type="entry name" value="R3H_encore_like"/>
    <property type="match status" value="1"/>
</dbReference>
<reference evidence="5" key="1">
    <citation type="submission" date="2018-05" db="EMBL/GenBank/DDBJ databases">
        <authorList>
            <person name="Datahose"/>
        </authorList>
    </citation>
    <scope>NUCLEOTIDE SEQUENCE</scope>
</reference>
<evidence type="ECO:0000259" key="3">
    <source>
        <dbReference type="PROSITE" id="PS51061"/>
    </source>
</evidence>
<dbReference type="PANTHER" id="PTHR15672:SF12">
    <property type="entry name" value="R3H DOMAIN-CONTAINING PROTEIN 1"/>
    <property type="match status" value="1"/>
</dbReference>
<dbReference type="InterPro" id="IPR001374">
    <property type="entry name" value="R3H_dom"/>
</dbReference>
<dbReference type="Pfam" id="PF12752">
    <property type="entry name" value="SUZ"/>
    <property type="match status" value="1"/>
</dbReference>
<organism evidence="5 6">
    <name type="scientific">Astatotilapia calliptera</name>
    <name type="common">Eastern happy</name>
    <name type="synonym">Chromis callipterus</name>
    <dbReference type="NCBI Taxonomy" id="8154"/>
    <lineage>
        <taxon>Eukaryota</taxon>
        <taxon>Metazoa</taxon>
        <taxon>Chordata</taxon>
        <taxon>Craniata</taxon>
        <taxon>Vertebrata</taxon>
        <taxon>Euteleostomi</taxon>
        <taxon>Actinopterygii</taxon>
        <taxon>Neopterygii</taxon>
        <taxon>Teleostei</taxon>
        <taxon>Neoteleostei</taxon>
        <taxon>Acanthomorphata</taxon>
        <taxon>Ovalentaria</taxon>
        <taxon>Cichlomorphae</taxon>
        <taxon>Cichliformes</taxon>
        <taxon>Cichlidae</taxon>
        <taxon>African cichlids</taxon>
        <taxon>Pseudocrenilabrinae</taxon>
        <taxon>Haplochromini</taxon>
        <taxon>Astatotilapia</taxon>
    </lineage>
</organism>
<feature type="domain" description="R3H" evidence="3">
    <location>
        <begin position="121"/>
        <end position="184"/>
    </location>
</feature>
<evidence type="ECO:0000313" key="5">
    <source>
        <dbReference type="Ensembl" id="ENSACLP00000040501.2"/>
    </source>
</evidence>
<dbReference type="GO" id="GO:0003676">
    <property type="term" value="F:nucleic acid binding"/>
    <property type="evidence" value="ECO:0007669"/>
    <property type="project" value="UniProtKB-UniRule"/>
</dbReference>
<dbReference type="PANTHER" id="PTHR15672">
    <property type="entry name" value="CAMP-REGULATED PHOSPHOPROTEIN 21 RELATED R3H DOMAIN CONTAINING PROTEIN"/>
    <property type="match status" value="1"/>
</dbReference>
<dbReference type="Proteomes" id="UP000265100">
    <property type="component" value="Chromosome 23"/>
</dbReference>
<dbReference type="InterPro" id="IPR051937">
    <property type="entry name" value="R3H_domain_containing"/>
</dbReference>
<dbReference type="SMART" id="SM00393">
    <property type="entry name" value="R3H"/>
    <property type="match status" value="1"/>
</dbReference>
<protein>
    <recommendedName>
        <fullName evidence="7">R3H domain containing 1</fullName>
    </recommendedName>
</protein>
<evidence type="ECO:0000313" key="6">
    <source>
        <dbReference type="Proteomes" id="UP000265100"/>
    </source>
</evidence>
<feature type="compositionally biased region" description="Basic and acidic residues" evidence="2">
    <location>
        <begin position="38"/>
        <end position="51"/>
    </location>
</feature>
<feature type="compositionally biased region" description="Basic and acidic residues" evidence="2">
    <location>
        <begin position="833"/>
        <end position="844"/>
    </location>
</feature>
<dbReference type="Pfam" id="PF01424">
    <property type="entry name" value="R3H"/>
    <property type="match status" value="1"/>
</dbReference>
<feature type="region of interest" description="Disordered" evidence="2">
    <location>
        <begin position="777"/>
        <end position="797"/>
    </location>
</feature>